<feature type="compositionally biased region" description="Basic and acidic residues" evidence="1">
    <location>
        <begin position="67"/>
        <end position="90"/>
    </location>
</feature>
<gene>
    <name evidence="3" type="ORF">BAUCODRAFT_199614</name>
</gene>
<evidence type="ECO:0000313" key="4">
    <source>
        <dbReference type="Proteomes" id="UP000011761"/>
    </source>
</evidence>
<evidence type="ECO:0000256" key="1">
    <source>
        <dbReference type="SAM" id="MobiDB-lite"/>
    </source>
</evidence>
<dbReference type="RefSeq" id="XP_007672342.1">
    <property type="nucleotide sequence ID" value="XM_007674152.1"/>
</dbReference>
<dbReference type="HOGENOM" id="CLU_529938_0_0_1"/>
<dbReference type="OMA" id="GHITREH"/>
<dbReference type="GeneID" id="19109631"/>
<dbReference type="EMBL" id="KB445550">
    <property type="protein sequence ID" value="EMD01158.1"/>
    <property type="molecule type" value="Genomic_DNA"/>
</dbReference>
<feature type="compositionally biased region" description="Basic and acidic residues" evidence="1">
    <location>
        <begin position="398"/>
        <end position="420"/>
    </location>
</feature>
<feature type="transmembrane region" description="Helical" evidence="2">
    <location>
        <begin position="12"/>
        <end position="30"/>
    </location>
</feature>
<feature type="region of interest" description="Disordered" evidence="1">
    <location>
        <begin position="389"/>
        <end position="420"/>
    </location>
</feature>
<accession>M2M245</accession>
<dbReference type="Gene3D" id="1.10.287.1490">
    <property type="match status" value="1"/>
</dbReference>
<protein>
    <submittedName>
        <fullName evidence="3">Uncharacterized protein</fullName>
    </submittedName>
</protein>
<proteinExistence type="predicted"/>
<sequence>MYQITHEDMSVALYLAIAFLAMLISLAWVTSPLLQDAYFPLDHLEQHTAYGDPSTWEANAGQNTDDATNHDNAHRDGADHSETGDQRHAEGPSTEGPGVIADGQPHAGELMIVGPITVVSFPPTEIETSALEFLKRDEEVSRLTNIDKTQARKIKKLDDVVNYWETNDRALRKLIDRTQHHNVAKLEWTVITLQKRNGALIQRLLHRKKQCSRAKSASKIVVKEVKRLCQEFAEARRENREATVEAKKERDQAIEEAREAKAEAERSLEALRRYEAELVAKTGTDELEKRNAAARTDIDELRKRNAEAQTHITDLQKRSTAAQTSVQELQKRNAATIQDLQKRKADLEKHLNEVKKRDAAAQTGIEDLQKRNADLQKHLDEVKKQYSQAEAASVSNAKDNRRLNNEVAGAKKDRDDAMEEARKAKAEVQKHLKALQDRVAEALAQANLAKLQKQNVDQAKRLEEVQREYSKAKSAAERNAREVGVLRNDVAKLRTERNEAKEEARRGVRVLQEV</sequence>
<evidence type="ECO:0000313" key="3">
    <source>
        <dbReference type="EMBL" id="EMD01158.1"/>
    </source>
</evidence>
<dbReference type="AlphaFoldDB" id="M2M245"/>
<keyword evidence="2" id="KW-0812">Transmembrane</keyword>
<keyword evidence="2" id="KW-1133">Transmembrane helix</keyword>
<dbReference type="STRING" id="717646.M2M245"/>
<evidence type="ECO:0000256" key="2">
    <source>
        <dbReference type="SAM" id="Phobius"/>
    </source>
</evidence>
<organism evidence="3 4">
    <name type="scientific">Baudoinia panamericana (strain UAMH 10762)</name>
    <name type="common">Angels' share fungus</name>
    <name type="synonym">Baudoinia compniacensis (strain UAMH 10762)</name>
    <dbReference type="NCBI Taxonomy" id="717646"/>
    <lineage>
        <taxon>Eukaryota</taxon>
        <taxon>Fungi</taxon>
        <taxon>Dikarya</taxon>
        <taxon>Ascomycota</taxon>
        <taxon>Pezizomycotina</taxon>
        <taxon>Dothideomycetes</taxon>
        <taxon>Dothideomycetidae</taxon>
        <taxon>Mycosphaerellales</taxon>
        <taxon>Teratosphaeriaceae</taxon>
        <taxon>Baudoinia</taxon>
    </lineage>
</organism>
<keyword evidence="4" id="KW-1185">Reference proteome</keyword>
<feature type="compositionally biased region" description="Polar residues" evidence="1">
    <location>
        <begin position="56"/>
        <end position="66"/>
    </location>
</feature>
<name>M2M245_BAUPA</name>
<keyword evidence="2" id="KW-0472">Membrane</keyword>
<dbReference type="Proteomes" id="UP000011761">
    <property type="component" value="Unassembled WGS sequence"/>
</dbReference>
<reference evidence="3 4" key="1">
    <citation type="journal article" date="2012" name="PLoS Pathog.">
        <title>Diverse lifestyles and strategies of plant pathogenesis encoded in the genomes of eighteen Dothideomycetes fungi.</title>
        <authorList>
            <person name="Ohm R.A."/>
            <person name="Feau N."/>
            <person name="Henrissat B."/>
            <person name="Schoch C.L."/>
            <person name="Horwitz B.A."/>
            <person name="Barry K.W."/>
            <person name="Condon B.J."/>
            <person name="Copeland A.C."/>
            <person name="Dhillon B."/>
            <person name="Glaser F."/>
            <person name="Hesse C.N."/>
            <person name="Kosti I."/>
            <person name="LaButti K."/>
            <person name="Lindquist E.A."/>
            <person name="Lucas S."/>
            <person name="Salamov A.A."/>
            <person name="Bradshaw R.E."/>
            <person name="Ciuffetti L."/>
            <person name="Hamelin R.C."/>
            <person name="Kema G.H.J."/>
            <person name="Lawrence C."/>
            <person name="Scott J.A."/>
            <person name="Spatafora J.W."/>
            <person name="Turgeon B.G."/>
            <person name="de Wit P.J.G.M."/>
            <person name="Zhong S."/>
            <person name="Goodwin S.B."/>
            <person name="Grigoriev I.V."/>
        </authorList>
    </citation>
    <scope>NUCLEOTIDE SEQUENCE [LARGE SCALE GENOMIC DNA]</scope>
    <source>
        <strain evidence="3 4">UAMH 10762</strain>
    </source>
</reference>
<feature type="region of interest" description="Disordered" evidence="1">
    <location>
        <begin position="52"/>
        <end position="104"/>
    </location>
</feature>
<dbReference type="KEGG" id="bcom:BAUCODRAFT_199614"/>